<proteinExistence type="predicted"/>
<dbReference type="InterPro" id="IPR031616">
    <property type="entry name" value="BsrE-like"/>
</dbReference>
<comment type="caution">
    <text evidence="2">The sequence shown here is derived from an EMBL/GenBank/DDBJ whole genome shotgun (WGS) entry which is preliminary data.</text>
</comment>
<protein>
    <recommendedName>
        <fullName evidence="4">Holin-like toxin</fullName>
    </recommendedName>
</protein>
<keyword evidence="3" id="KW-1185">Reference proteome</keyword>
<keyword evidence="1" id="KW-0472">Membrane</keyword>
<sequence>MDGIQIVLSTGIFVVALIGLVVDIIDKTTRK</sequence>
<evidence type="ECO:0000313" key="3">
    <source>
        <dbReference type="Proteomes" id="UP000808914"/>
    </source>
</evidence>
<dbReference type="EMBL" id="JAFBER010000007">
    <property type="protein sequence ID" value="MBM7645220.1"/>
    <property type="molecule type" value="Genomic_DNA"/>
</dbReference>
<dbReference type="Pfam" id="PF16935">
    <property type="entry name" value="Hol_Tox"/>
    <property type="match status" value="1"/>
</dbReference>
<evidence type="ECO:0008006" key="4">
    <source>
        <dbReference type="Google" id="ProtNLM"/>
    </source>
</evidence>
<gene>
    <name evidence="2" type="ORF">JOD45_001431</name>
</gene>
<keyword evidence="1" id="KW-0812">Transmembrane</keyword>
<organism evidence="2 3">
    <name type="scientific">Scopulibacillus daqui</name>
    <dbReference type="NCBI Taxonomy" id="1469162"/>
    <lineage>
        <taxon>Bacteria</taxon>
        <taxon>Bacillati</taxon>
        <taxon>Bacillota</taxon>
        <taxon>Bacilli</taxon>
        <taxon>Bacillales</taxon>
        <taxon>Sporolactobacillaceae</taxon>
        <taxon>Scopulibacillus</taxon>
    </lineage>
</organism>
<keyword evidence="1" id="KW-1133">Transmembrane helix</keyword>
<feature type="transmembrane region" description="Helical" evidence="1">
    <location>
        <begin position="6"/>
        <end position="25"/>
    </location>
</feature>
<evidence type="ECO:0000313" key="2">
    <source>
        <dbReference type="EMBL" id="MBM7645220.1"/>
    </source>
</evidence>
<dbReference type="Proteomes" id="UP000808914">
    <property type="component" value="Unassembled WGS sequence"/>
</dbReference>
<name>A0ABS2PZS9_9BACL</name>
<evidence type="ECO:0000256" key="1">
    <source>
        <dbReference type="SAM" id="Phobius"/>
    </source>
</evidence>
<reference evidence="2 3" key="1">
    <citation type="submission" date="2021-01" db="EMBL/GenBank/DDBJ databases">
        <title>Genomic Encyclopedia of Type Strains, Phase IV (KMG-IV): sequencing the most valuable type-strain genomes for metagenomic binning, comparative biology and taxonomic classification.</title>
        <authorList>
            <person name="Goeker M."/>
        </authorList>
    </citation>
    <scope>NUCLEOTIDE SEQUENCE [LARGE SCALE GENOMIC DNA]</scope>
    <source>
        <strain evidence="2 3">DSM 28236</strain>
    </source>
</reference>
<accession>A0ABS2PZS9</accession>
<dbReference type="RefSeq" id="WP_205003152.1">
    <property type="nucleotide sequence ID" value="NZ_JAFBER010000007.1"/>
</dbReference>